<dbReference type="Gene3D" id="3.40.1360.10">
    <property type="match status" value="1"/>
</dbReference>
<dbReference type="InterPro" id="IPR007694">
    <property type="entry name" value="DNA_helicase_DnaB-like_C"/>
</dbReference>
<dbReference type="PROSITE" id="PS51199">
    <property type="entry name" value="SF4_HELICASE"/>
    <property type="match status" value="1"/>
</dbReference>
<dbReference type="InterPro" id="IPR034154">
    <property type="entry name" value="TOPRIM_DnaG/twinkle"/>
</dbReference>
<dbReference type="PANTHER" id="PTHR12873:SF0">
    <property type="entry name" value="TWINKLE MTDNA HELICASE"/>
    <property type="match status" value="1"/>
</dbReference>
<dbReference type="RefSeq" id="WP_160586574.1">
    <property type="nucleotide sequence ID" value="NZ_BMHN01000001.1"/>
</dbReference>
<dbReference type="CDD" id="cd01029">
    <property type="entry name" value="TOPRIM_primases"/>
    <property type="match status" value="1"/>
</dbReference>
<dbReference type="GeneID" id="300653464"/>
<gene>
    <name evidence="3" type="ORF">GTQ45_01905</name>
</gene>
<keyword evidence="4" id="KW-1185">Reference proteome</keyword>
<dbReference type="OrthoDB" id="9763644at2"/>
<reference evidence="3 4" key="1">
    <citation type="journal article" date="2016" name="Int. J. Syst. Evol. Microbiol.">
        <title>Pyruvatibacter mobilis gen. nov., sp. nov., a marine bacterium from the culture broth of Picochlorum sp. 122.</title>
        <authorList>
            <person name="Wang G."/>
            <person name="Tang M."/>
            <person name="Wu H."/>
            <person name="Dai S."/>
            <person name="Li T."/>
            <person name="Chen C."/>
            <person name="He H."/>
            <person name="Fan J."/>
            <person name="Xiang W."/>
            <person name="Li X."/>
        </authorList>
    </citation>
    <scope>NUCLEOTIDE SEQUENCE [LARGE SCALE GENOMIC DNA]</scope>
    <source>
        <strain evidence="3 4">GYP-11</strain>
    </source>
</reference>
<dbReference type="InterPro" id="IPR048774">
    <property type="entry name" value="Helic-prim_T7_N"/>
</dbReference>
<feature type="compositionally biased region" description="Acidic residues" evidence="1">
    <location>
        <begin position="483"/>
        <end position="494"/>
    </location>
</feature>
<dbReference type="EMBL" id="WXYQ01000001">
    <property type="protein sequence ID" value="NBG94485.1"/>
    <property type="molecule type" value="Genomic_DNA"/>
</dbReference>
<comment type="caution">
    <text evidence="3">The sequence shown here is derived from an EMBL/GenBank/DDBJ whole genome shotgun (WGS) entry which is preliminary data.</text>
</comment>
<evidence type="ECO:0000259" key="2">
    <source>
        <dbReference type="PROSITE" id="PS51199"/>
    </source>
</evidence>
<dbReference type="PANTHER" id="PTHR12873">
    <property type="entry name" value="T7-LIKE MITOCHONDRIAL DNA HELICASE"/>
    <property type="match status" value="1"/>
</dbReference>
<sequence>MSADFIHGDYRPLAKRGIHEDTCRLFGYRVGTFKDQTVQVADYYDPSGQEVVAQKLRFKNKDFLTIGKMKKAGLFGQHVWRDSGRMVIITEGEIDALTVSQLQKNKYPVVSLKNGADSAKKAVEGAIDWLDGFEKVVLFFDNDEPGRKATEIAASILPPGKAFYARMPDFKDANEALLAGQGHKVMDAVWGAKAFRPDGIVDGRDVWDDITSDEFVETVPYPWEGLNEKTLGLRRRELITVTAGSGIGKSAIVREIGYSLIQQGETVGFLMLEESKKRTAKGLMGIHMNKPLHLDLTPFAELPETTQADYREAFQATVGSGRCFLYDHFGSTEVDNLLSRVRYLARACGCGWIILDHLSIVVSGMGDGDERRMIDNAMTALRTLVEETGVGLIVVSHLKRPEKKGHEDGAQTSLSQLRGSHAIAQLSDMVIGAERNQQGDNPNITLLRVLKNRFSGVTGPACLLGYEPDTGRLRETTTAFDDNGPDDDDEDDPF</sequence>
<protein>
    <submittedName>
        <fullName evidence="3">Topoisomerase</fullName>
    </submittedName>
</protein>
<dbReference type="InterPro" id="IPR027032">
    <property type="entry name" value="Twinkle-like"/>
</dbReference>
<evidence type="ECO:0000256" key="1">
    <source>
        <dbReference type="SAM" id="MobiDB-lite"/>
    </source>
</evidence>
<dbReference type="CDD" id="cd19483">
    <property type="entry name" value="RecA-like_Gp4D_helicase"/>
    <property type="match status" value="1"/>
</dbReference>
<dbReference type="GO" id="GO:0043139">
    <property type="term" value="F:5'-3' DNA helicase activity"/>
    <property type="evidence" value="ECO:0007669"/>
    <property type="project" value="InterPro"/>
</dbReference>
<organism evidence="3 4">
    <name type="scientific">Pyruvatibacter mobilis</name>
    <dbReference type="NCBI Taxonomy" id="1712261"/>
    <lineage>
        <taxon>Bacteria</taxon>
        <taxon>Pseudomonadati</taxon>
        <taxon>Pseudomonadota</taxon>
        <taxon>Alphaproteobacteria</taxon>
        <taxon>Hyphomicrobiales</taxon>
        <taxon>Parvibaculaceae</taxon>
        <taxon>Pyruvatibacter</taxon>
    </lineage>
</organism>
<dbReference type="GO" id="GO:0006260">
    <property type="term" value="P:DNA replication"/>
    <property type="evidence" value="ECO:0007669"/>
    <property type="project" value="InterPro"/>
</dbReference>
<dbReference type="Pfam" id="PF21268">
    <property type="entry name" value="Helic-prim_T7_N"/>
    <property type="match status" value="1"/>
</dbReference>
<dbReference type="Proteomes" id="UP000470384">
    <property type="component" value="Unassembled WGS sequence"/>
</dbReference>
<dbReference type="GO" id="GO:0003697">
    <property type="term" value="F:single-stranded DNA binding"/>
    <property type="evidence" value="ECO:0007669"/>
    <property type="project" value="InterPro"/>
</dbReference>
<evidence type="ECO:0000313" key="4">
    <source>
        <dbReference type="Proteomes" id="UP000470384"/>
    </source>
</evidence>
<dbReference type="HAMAP" id="MF_04154">
    <property type="entry name" value="Helic_Prim_T7"/>
    <property type="match status" value="1"/>
</dbReference>
<dbReference type="GO" id="GO:0005524">
    <property type="term" value="F:ATP binding"/>
    <property type="evidence" value="ECO:0007669"/>
    <property type="project" value="InterPro"/>
</dbReference>
<dbReference type="Pfam" id="PF03796">
    <property type="entry name" value="DnaB_C"/>
    <property type="match status" value="1"/>
</dbReference>
<accession>A0A845Q7C0</accession>
<dbReference type="Pfam" id="PF13155">
    <property type="entry name" value="Toprim_2"/>
    <property type="match status" value="1"/>
</dbReference>
<proteinExistence type="inferred from homology"/>
<dbReference type="AlphaFoldDB" id="A0A845Q7C0"/>
<keyword evidence="3" id="KW-0413">Isomerase</keyword>
<dbReference type="InterPro" id="IPR046394">
    <property type="entry name" value="Helic_Prim_T7"/>
</dbReference>
<dbReference type="InterPro" id="IPR027417">
    <property type="entry name" value="P-loop_NTPase"/>
</dbReference>
<dbReference type="SMART" id="SM00493">
    <property type="entry name" value="TOPRIM"/>
    <property type="match status" value="1"/>
</dbReference>
<feature type="region of interest" description="Disordered" evidence="1">
    <location>
        <begin position="474"/>
        <end position="494"/>
    </location>
</feature>
<dbReference type="SUPFAM" id="SSF56731">
    <property type="entry name" value="DNA primase core"/>
    <property type="match status" value="1"/>
</dbReference>
<feature type="domain" description="SF4 helicase" evidence="2">
    <location>
        <begin position="212"/>
        <end position="479"/>
    </location>
</feature>
<evidence type="ECO:0000313" key="3">
    <source>
        <dbReference type="EMBL" id="NBG94485.1"/>
    </source>
</evidence>
<dbReference type="InterPro" id="IPR006171">
    <property type="entry name" value="TOPRIM_dom"/>
</dbReference>
<dbReference type="SUPFAM" id="SSF52540">
    <property type="entry name" value="P-loop containing nucleoside triphosphate hydrolases"/>
    <property type="match status" value="1"/>
</dbReference>
<dbReference type="Gene3D" id="3.40.50.300">
    <property type="entry name" value="P-loop containing nucleotide triphosphate hydrolases"/>
    <property type="match status" value="1"/>
</dbReference>
<name>A0A845Q7C0_9HYPH</name>
<dbReference type="Gene3D" id="2.20.25.180">
    <property type="match status" value="1"/>
</dbReference>